<dbReference type="AlphaFoldDB" id="A0A089ZGT2"/>
<reference evidence="1" key="1">
    <citation type="submission" date="2013-12" db="EMBL/GenBank/DDBJ databases">
        <title>The complete genome sequence of Methanobacterium sp. BRM9.</title>
        <authorList>
            <consortium name="Pastoral Greenhouse Gas Research Consortium"/>
            <person name="Kelly W.J."/>
            <person name="Leahy S.C."/>
            <person name="Perry R."/>
            <person name="Li D."/>
            <person name="Altermann E."/>
            <person name="Lambie S.C."/>
            <person name="Attwood G.T."/>
        </authorList>
    </citation>
    <scope>NUCLEOTIDE SEQUENCE [LARGE SCALE GENOMIC DNA]</scope>
    <source>
        <strain evidence="1">BRM9</strain>
    </source>
</reference>
<gene>
    <name evidence="1" type="ORF">BRM9_0580</name>
    <name evidence="2" type="ORF">DSM1535_0561</name>
    <name evidence="3" type="ORF">MB9_1619</name>
</gene>
<dbReference type="KEGG" id="mfi:DSM1535_0561"/>
<evidence type="ECO:0000313" key="5">
    <source>
        <dbReference type="Proteomes" id="UP000062768"/>
    </source>
</evidence>
<dbReference type="PATRIC" id="fig|2162.10.peg.1687"/>
<dbReference type="Proteomes" id="UP000029661">
    <property type="component" value="Chromosome"/>
</dbReference>
<protein>
    <submittedName>
        <fullName evidence="1">Uncharacterized protein</fullName>
    </submittedName>
</protein>
<dbReference type="InterPro" id="IPR012021">
    <property type="entry name" value="UCP005278"/>
</dbReference>
<dbReference type="EMBL" id="LN734822">
    <property type="protein sequence ID" value="CEL25254.1"/>
    <property type="molecule type" value="Genomic_DNA"/>
</dbReference>
<dbReference type="STRING" id="2162.BRM9_0580"/>
<dbReference type="RefSeq" id="WP_048072199.1">
    <property type="nucleotide sequence ID" value="NZ_CALCVY010000212.1"/>
</dbReference>
<dbReference type="GeneID" id="26739858"/>
<dbReference type="EMBL" id="CP006933">
    <property type="protein sequence ID" value="AIS31403.1"/>
    <property type="molecule type" value="Genomic_DNA"/>
</dbReference>
<proteinExistence type="predicted"/>
<dbReference type="Proteomes" id="UP000062768">
    <property type="component" value="Chromosome I"/>
</dbReference>
<evidence type="ECO:0000313" key="4">
    <source>
        <dbReference type="Proteomes" id="UP000029661"/>
    </source>
</evidence>
<keyword evidence="5" id="KW-1185">Reference proteome</keyword>
<dbReference type="PIRSF" id="PIRSF005278">
    <property type="entry name" value="UCP005278"/>
    <property type="match status" value="1"/>
</dbReference>
<name>A0A089ZGT2_METFO</name>
<evidence type="ECO:0000313" key="3">
    <source>
        <dbReference type="EMBL" id="CEL25254.1"/>
    </source>
</evidence>
<dbReference type="KEGG" id="mfc:BRM9_0580"/>
<evidence type="ECO:0000313" key="2">
    <source>
        <dbReference type="EMBL" id="CEA12922.1"/>
    </source>
</evidence>
<evidence type="ECO:0000313" key="1">
    <source>
        <dbReference type="EMBL" id="AIS31403.1"/>
    </source>
</evidence>
<organism evidence="1 4">
    <name type="scientific">Methanobacterium formicicum</name>
    <dbReference type="NCBI Taxonomy" id="2162"/>
    <lineage>
        <taxon>Archaea</taxon>
        <taxon>Methanobacteriati</taxon>
        <taxon>Methanobacteriota</taxon>
        <taxon>Methanomada group</taxon>
        <taxon>Methanobacteria</taxon>
        <taxon>Methanobacteriales</taxon>
        <taxon>Methanobacteriaceae</taxon>
        <taxon>Methanobacterium</taxon>
    </lineage>
</organism>
<accession>A0A089ZGT2</accession>
<reference evidence="3" key="2">
    <citation type="submission" date="2014-09" db="EMBL/GenBank/DDBJ databases">
        <authorList>
            <person name="Bishop-Lilly K.A."/>
            <person name="Broomall S.M."/>
            <person name="Chain P.S."/>
            <person name="Chertkov O."/>
            <person name="Coyne S.R."/>
            <person name="Daligault H.E."/>
            <person name="Davenport K.W."/>
            <person name="Erkkila T."/>
            <person name="Frey K.G."/>
            <person name="Gibbons H.S."/>
            <person name="Gu W."/>
            <person name="Jaissle J."/>
            <person name="Johnson S.L."/>
            <person name="Koroleva G.I."/>
            <person name="Ladner J.T."/>
            <person name="Lo C.-C."/>
            <person name="Minogue T.D."/>
            <person name="Munk C."/>
            <person name="Palacios G.F."/>
            <person name="Redden C.L."/>
            <person name="Rosenzweig C.N."/>
            <person name="Scholz M.B."/>
            <person name="Teshima H."/>
            <person name="Xu Y."/>
        </authorList>
    </citation>
    <scope>NUCLEOTIDE SEQUENCE</scope>
    <source>
        <strain evidence="3">Mb9</strain>
    </source>
</reference>
<dbReference type="OrthoDB" id="74957at2157"/>
<sequence>MKITSIGADISKNDVSCSENLIKNLEKDIPSLITKGAHKAALTNITGDDVVISAFVEDDKLEDVNQGIVDILRSNAEDLGDINGISTTREDAGEGISYAEAKIRQDRYPDAIVVAFDTYGGEGFVHNVADSVIKAARGLDQVTDVGSSLNHGQEIPGVGYVSDETDDPVVVATVEDIESIGIVSGAMMGAALGNKNVYLVKRGSPSHIIPGSVIMSITAYMNGNVIDLAVPLSERMKILRV</sequence>
<dbReference type="EMBL" id="LN515531">
    <property type="protein sequence ID" value="CEA12922.1"/>
    <property type="molecule type" value="Genomic_DNA"/>
</dbReference>